<dbReference type="Proteomes" id="UP000624244">
    <property type="component" value="Unassembled WGS sequence"/>
</dbReference>
<proteinExistence type="predicted"/>
<comment type="caution">
    <text evidence="2">The sequence shown here is derived from an EMBL/GenBank/DDBJ whole genome shotgun (WGS) entry which is preliminary data.</text>
</comment>
<dbReference type="AlphaFoldDB" id="A0A8H5ZPF4"/>
<evidence type="ECO:0000313" key="2">
    <source>
        <dbReference type="EMBL" id="KAF5852760.1"/>
    </source>
</evidence>
<evidence type="ECO:0000256" key="1">
    <source>
        <dbReference type="SAM" id="MobiDB-lite"/>
    </source>
</evidence>
<name>A0A8H5ZPF4_COCSA</name>
<feature type="region of interest" description="Disordered" evidence="1">
    <location>
        <begin position="73"/>
        <end position="102"/>
    </location>
</feature>
<protein>
    <submittedName>
        <fullName evidence="2">Uncharacterized protein</fullName>
    </submittedName>
</protein>
<accession>A0A8H5ZPF4</accession>
<organism evidence="2 3">
    <name type="scientific">Cochliobolus sativus</name>
    <name type="common">Common root rot and spot blotch fungus</name>
    <name type="synonym">Bipolaris sorokiniana</name>
    <dbReference type="NCBI Taxonomy" id="45130"/>
    <lineage>
        <taxon>Eukaryota</taxon>
        <taxon>Fungi</taxon>
        <taxon>Dikarya</taxon>
        <taxon>Ascomycota</taxon>
        <taxon>Pezizomycotina</taxon>
        <taxon>Dothideomycetes</taxon>
        <taxon>Pleosporomycetidae</taxon>
        <taxon>Pleosporales</taxon>
        <taxon>Pleosporineae</taxon>
        <taxon>Pleosporaceae</taxon>
        <taxon>Bipolaris</taxon>
    </lineage>
</organism>
<gene>
    <name evidence="2" type="ORF">GGP41_008148</name>
</gene>
<sequence>MSSCTANTMMLSSEHIWKRARSRPHGVKSESFYGYSGMSQASVSYKKIQERNRACAAPLILRAVVVRRVLSNRHVPNSTRKDDRPSHLASTGHAQRDIRMGGLKLRLTRRYRRLSADNDDDAKSTGGGV</sequence>
<evidence type="ECO:0000313" key="3">
    <source>
        <dbReference type="Proteomes" id="UP000624244"/>
    </source>
</evidence>
<dbReference type="EMBL" id="WNKQ01000003">
    <property type="protein sequence ID" value="KAF5852760.1"/>
    <property type="molecule type" value="Genomic_DNA"/>
</dbReference>
<reference evidence="2" key="1">
    <citation type="submission" date="2019-11" db="EMBL/GenBank/DDBJ databases">
        <title>Bipolaris sorokiniana Genome sequencing.</title>
        <authorList>
            <person name="Wang H."/>
        </authorList>
    </citation>
    <scope>NUCLEOTIDE SEQUENCE</scope>
</reference>